<dbReference type="GO" id="GO:0003960">
    <property type="term" value="F:quinone reductase (NADPH) activity"/>
    <property type="evidence" value="ECO:0007669"/>
    <property type="project" value="TreeGrafter"/>
</dbReference>
<dbReference type="Gene3D" id="3.90.180.10">
    <property type="entry name" value="Medium-chain alcohol dehydrogenases, catalytic domain"/>
    <property type="match status" value="1"/>
</dbReference>
<evidence type="ECO:0000256" key="2">
    <source>
        <dbReference type="ARBA" id="ARBA00023002"/>
    </source>
</evidence>
<dbReference type="InterPro" id="IPR013154">
    <property type="entry name" value="ADH-like_N"/>
</dbReference>
<dbReference type="GO" id="GO:0005829">
    <property type="term" value="C:cytosol"/>
    <property type="evidence" value="ECO:0007669"/>
    <property type="project" value="TreeGrafter"/>
</dbReference>
<dbReference type="PANTHER" id="PTHR48106:SF13">
    <property type="entry name" value="QUINONE OXIDOREDUCTASE-RELATED"/>
    <property type="match status" value="1"/>
</dbReference>
<evidence type="ECO:0000313" key="4">
    <source>
        <dbReference type="EMBL" id="GGX97288.1"/>
    </source>
</evidence>
<protein>
    <submittedName>
        <fullName evidence="4">Oxidoreductase</fullName>
    </submittedName>
</protein>
<keyword evidence="2" id="KW-0560">Oxidoreductase</keyword>
<comment type="caution">
    <text evidence="4">The sequence shown here is derived from an EMBL/GenBank/DDBJ whole genome shotgun (WGS) entry which is preliminary data.</text>
</comment>
<dbReference type="InterPro" id="IPR011032">
    <property type="entry name" value="GroES-like_sf"/>
</dbReference>
<keyword evidence="1" id="KW-0521">NADP</keyword>
<accession>A0A918NVM2</accession>
<dbReference type="GO" id="GO:0070402">
    <property type="term" value="F:NADPH binding"/>
    <property type="evidence" value="ECO:0007669"/>
    <property type="project" value="TreeGrafter"/>
</dbReference>
<name>A0A918NVM2_9ACTN</name>
<dbReference type="AlphaFoldDB" id="A0A918NVM2"/>
<dbReference type="EMBL" id="BMVU01000037">
    <property type="protein sequence ID" value="GGX97288.1"/>
    <property type="molecule type" value="Genomic_DNA"/>
</dbReference>
<dbReference type="SMART" id="SM00829">
    <property type="entry name" value="PKS_ER"/>
    <property type="match status" value="1"/>
</dbReference>
<dbReference type="InterPro" id="IPR036291">
    <property type="entry name" value="NAD(P)-bd_dom_sf"/>
</dbReference>
<evidence type="ECO:0000259" key="3">
    <source>
        <dbReference type="SMART" id="SM00829"/>
    </source>
</evidence>
<dbReference type="Gene3D" id="3.40.50.720">
    <property type="entry name" value="NAD(P)-binding Rossmann-like Domain"/>
    <property type="match status" value="1"/>
</dbReference>
<reference evidence="4" key="2">
    <citation type="submission" date="2020-09" db="EMBL/GenBank/DDBJ databases">
        <authorList>
            <person name="Sun Q."/>
            <person name="Ohkuma M."/>
        </authorList>
    </citation>
    <scope>NUCLEOTIDE SEQUENCE</scope>
    <source>
        <strain evidence="4">JCM 4790</strain>
    </source>
</reference>
<dbReference type="InterPro" id="IPR020843">
    <property type="entry name" value="ER"/>
</dbReference>
<keyword evidence="5" id="KW-1185">Reference proteome</keyword>
<reference evidence="4" key="1">
    <citation type="journal article" date="2014" name="Int. J. Syst. Evol. Microbiol.">
        <title>Complete genome sequence of Corynebacterium casei LMG S-19264T (=DSM 44701T), isolated from a smear-ripened cheese.</title>
        <authorList>
            <consortium name="US DOE Joint Genome Institute (JGI-PGF)"/>
            <person name="Walter F."/>
            <person name="Albersmeier A."/>
            <person name="Kalinowski J."/>
            <person name="Ruckert C."/>
        </authorList>
    </citation>
    <scope>NUCLEOTIDE SEQUENCE</scope>
    <source>
        <strain evidence="4">JCM 4790</strain>
    </source>
</reference>
<dbReference type="CDD" id="cd08244">
    <property type="entry name" value="MDR_enoyl_red"/>
    <property type="match status" value="1"/>
</dbReference>
<dbReference type="RefSeq" id="WP_190193358.1">
    <property type="nucleotide sequence ID" value="NZ_BMVU01000037.1"/>
</dbReference>
<proteinExistence type="predicted"/>
<dbReference type="Pfam" id="PF13602">
    <property type="entry name" value="ADH_zinc_N_2"/>
    <property type="match status" value="1"/>
</dbReference>
<evidence type="ECO:0000256" key="1">
    <source>
        <dbReference type="ARBA" id="ARBA00022857"/>
    </source>
</evidence>
<organism evidence="4 5">
    <name type="scientific">Streptomyces minutiscleroticus</name>
    <dbReference type="NCBI Taxonomy" id="68238"/>
    <lineage>
        <taxon>Bacteria</taxon>
        <taxon>Bacillati</taxon>
        <taxon>Actinomycetota</taxon>
        <taxon>Actinomycetes</taxon>
        <taxon>Kitasatosporales</taxon>
        <taxon>Streptomycetaceae</taxon>
        <taxon>Streptomyces</taxon>
    </lineage>
</organism>
<dbReference type="Proteomes" id="UP000619244">
    <property type="component" value="Unassembled WGS sequence"/>
</dbReference>
<dbReference type="PANTHER" id="PTHR48106">
    <property type="entry name" value="QUINONE OXIDOREDUCTASE PIG3-RELATED"/>
    <property type="match status" value="1"/>
</dbReference>
<gene>
    <name evidence="4" type="ORF">GCM10010358_58880</name>
</gene>
<dbReference type="GO" id="GO:0035925">
    <property type="term" value="F:mRNA 3'-UTR AU-rich region binding"/>
    <property type="evidence" value="ECO:0007669"/>
    <property type="project" value="TreeGrafter"/>
</dbReference>
<evidence type="ECO:0000313" key="5">
    <source>
        <dbReference type="Proteomes" id="UP000619244"/>
    </source>
</evidence>
<sequence>MYYAVRQHVFGSPQTLVYEEVDPPSPGPGEVRLAVTAAGVHLMDTVLRAGRETGMALPRLPMTPGREAAGLVDAVGAGVDASWLGARVVAYLGHERSGGYATHAVAFADALHRVPDGVDDATAVTMIGTGRTVVGVLEQAALSAGDVVVVTAAAGGMGTLLVQAARQAGARVVGLAGGRLKTGAVLEQGADGAVDYALAGWERRLGAALRGEPATVVFDGVGGSLGRGAAESLGPGGKHLYYGWASDEGHFTTFTEAELEKYGITSHMVVGPSLFALPGGVRRLEETALARAAEGLFRPLVQSFPLSRAAKAHLALESRATVGKVVLRPETDSRP</sequence>
<dbReference type="Pfam" id="PF08240">
    <property type="entry name" value="ADH_N"/>
    <property type="match status" value="1"/>
</dbReference>
<dbReference type="SUPFAM" id="SSF51735">
    <property type="entry name" value="NAD(P)-binding Rossmann-fold domains"/>
    <property type="match status" value="1"/>
</dbReference>
<dbReference type="SUPFAM" id="SSF50129">
    <property type="entry name" value="GroES-like"/>
    <property type="match status" value="1"/>
</dbReference>
<feature type="domain" description="Enoyl reductase (ER)" evidence="3">
    <location>
        <begin position="11"/>
        <end position="327"/>
    </location>
</feature>